<dbReference type="Gene3D" id="3.60.20.40">
    <property type="match status" value="1"/>
</dbReference>
<keyword evidence="3" id="KW-0808">Transferase</keyword>
<dbReference type="FunFam" id="1.10.246.130:FF:000001">
    <property type="entry name" value="Gamma-glutamyltransferase 5 isoform 1"/>
    <property type="match status" value="1"/>
</dbReference>
<dbReference type="EC" id="3.4.19.13" evidence="3"/>
<keyword evidence="3" id="KW-0012">Acyltransferase</keyword>
<dbReference type="InterPro" id="IPR029055">
    <property type="entry name" value="Ntn_hydrolases_N"/>
</dbReference>
<proteinExistence type="predicted"/>
<dbReference type="UniPathway" id="UPA00204"/>
<dbReference type="InterPro" id="IPR000101">
    <property type="entry name" value="GGT_peptidase"/>
</dbReference>
<organism evidence="5 6">
    <name type="scientific">Pseudovirgaria hyperparasitica</name>
    <dbReference type="NCBI Taxonomy" id="470096"/>
    <lineage>
        <taxon>Eukaryota</taxon>
        <taxon>Fungi</taxon>
        <taxon>Dikarya</taxon>
        <taxon>Ascomycota</taxon>
        <taxon>Pezizomycotina</taxon>
        <taxon>Dothideomycetes</taxon>
        <taxon>Dothideomycetes incertae sedis</taxon>
        <taxon>Acrospermales</taxon>
        <taxon>Acrospermaceae</taxon>
        <taxon>Pseudovirgaria</taxon>
    </lineage>
</organism>
<dbReference type="GO" id="GO:0006751">
    <property type="term" value="P:glutathione catabolic process"/>
    <property type="evidence" value="ECO:0007669"/>
    <property type="project" value="UniProtKB-UniRule"/>
</dbReference>
<dbReference type="EMBL" id="ML996592">
    <property type="protein sequence ID" value="KAF2752833.1"/>
    <property type="molecule type" value="Genomic_DNA"/>
</dbReference>
<keyword evidence="4" id="KW-0732">Signal</keyword>
<feature type="binding site" evidence="2">
    <location>
        <position position="115"/>
    </location>
    <ligand>
        <name>L-glutamate</name>
        <dbReference type="ChEBI" id="CHEBI:29985"/>
    </ligand>
</feature>
<comment type="catalytic activity">
    <reaction evidence="3">
        <text>glutathione + H2O = L-cysteinylglycine + L-glutamate</text>
        <dbReference type="Rhea" id="RHEA:28807"/>
        <dbReference type="ChEBI" id="CHEBI:15377"/>
        <dbReference type="ChEBI" id="CHEBI:29985"/>
        <dbReference type="ChEBI" id="CHEBI:57925"/>
        <dbReference type="ChEBI" id="CHEBI:61694"/>
        <dbReference type="EC" id="3.4.19.13"/>
    </reaction>
</comment>
<dbReference type="GeneID" id="54488777"/>
<feature type="binding site" evidence="2">
    <location>
        <begin position="412"/>
        <end position="414"/>
    </location>
    <ligand>
        <name>L-glutamate</name>
        <dbReference type="ChEBI" id="CHEBI:29985"/>
    </ligand>
</feature>
<dbReference type="PANTHER" id="PTHR11686:SF62">
    <property type="entry name" value="GLUTATHIONE HYDROLASE"/>
    <property type="match status" value="1"/>
</dbReference>
<dbReference type="OrthoDB" id="1081007at2759"/>
<dbReference type="Pfam" id="PF01019">
    <property type="entry name" value="G_glu_transpept"/>
    <property type="match status" value="1"/>
</dbReference>
<keyword evidence="3" id="KW-0378">Hydrolase</keyword>
<dbReference type="GO" id="GO:0103068">
    <property type="term" value="F:leukotriene C4 gamma-glutamyl transferase activity"/>
    <property type="evidence" value="ECO:0007669"/>
    <property type="project" value="UniProtKB-EC"/>
</dbReference>
<reference evidence="5" key="1">
    <citation type="journal article" date="2020" name="Stud. Mycol.">
        <title>101 Dothideomycetes genomes: a test case for predicting lifestyles and emergence of pathogens.</title>
        <authorList>
            <person name="Haridas S."/>
            <person name="Albert R."/>
            <person name="Binder M."/>
            <person name="Bloem J."/>
            <person name="Labutti K."/>
            <person name="Salamov A."/>
            <person name="Andreopoulos B."/>
            <person name="Baker S."/>
            <person name="Barry K."/>
            <person name="Bills G."/>
            <person name="Bluhm B."/>
            <person name="Cannon C."/>
            <person name="Castanera R."/>
            <person name="Culley D."/>
            <person name="Daum C."/>
            <person name="Ezra D."/>
            <person name="Gonzalez J."/>
            <person name="Henrissat B."/>
            <person name="Kuo A."/>
            <person name="Liang C."/>
            <person name="Lipzen A."/>
            <person name="Lutzoni F."/>
            <person name="Magnuson J."/>
            <person name="Mondo S."/>
            <person name="Nolan M."/>
            <person name="Ohm R."/>
            <person name="Pangilinan J."/>
            <person name="Park H.-J."/>
            <person name="Ramirez L."/>
            <person name="Alfaro M."/>
            <person name="Sun H."/>
            <person name="Tritt A."/>
            <person name="Yoshinaga Y."/>
            <person name="Zwiers L.-H."/>
            <person name="Turgeon B."/>
            <person name="Goodwin S."/>
            <person name="Spatafora J."/>
            <person name="Crous P."/>
            <person name="Grigoriev I."/>
        </authorList>
    </citation>
    <scope>NUCLEOTIDE SEQUENCE</scope>
    <source>
        <strain evidence="5">CBS 121739</strain>
    </source>
</reference>
<feature type="chain" id="PRO_5025511442" description="Glutathione hydrolase" evidence="4">
    <location>
        <begin position="19"/>
        <end position="584"/>
    </location>
</feature>
<feature type="binding site" evidence="2">
    <location>
        <position position="436"/>
    </location>
    <ligand>
        <name>L-glutamate</name>
        <dbReference type="ChEBI" id="CHEBI:29985"/>
    </ligand>
</feature>
<comment type="catalytic activity">
    <reaction evidence="3">
        <text>an N-terminal (5-L-glutamyl)-[peptide] + an alpha-amino acid = 5-L-glutamyl amino acid + an N-terminal L-alpha-aminoacyl-[peptide]</text>
        <dbReference type="Rhea" id="RHEA:23904"/>
        <dbReference type="Rhea" id="RHEA-COMP:9780"/>
        <dbReference type="Rhea" id="RHEA-COMP:9795"/>
        <dbReference type="ChEBI" id="CHEBI:77644"/>
        <dbReference type="ChEBI" id="CHEBI:78597"/>
        <dbReference type="ChEBI" id="CHEBI:78599"/>
        <dbReference type="ChEBI" id="CHEBI:78608"/>
        <dbReference type="EC" id="2.3.2.2"/>
    </reaction>
</comment>
<protein>
    <recommendedName>
        <fullName evidence="3">Glutathione hydrolase</fullName>
        <ecNumber evidence="3">2.3.2.2</ecNumber>
        <ecNumber evidence="3">3.4.19.13</ecNumber>
    </recommendedName>
    <alternativeName>
        <fullName evidence="3">Gamma-glutamyltransferase</fullName>
    </alternativeName>
    <alternativeName>
        <fullName evidence="3">Gamma-glutamyltranspeptidase</fullName>
    </alternativeName>
</protein>
<comment type="catalytic activity">
    <reaction evidence="3">
        <text>an S-substituted glutathione + H2O = an S-substituted L-cysteinylglycine + L-glutamate</text>
        <dbReference type="Rhea" id="RHEA:59468"/>
        <dbReference type="ChEBI" id="CHEBI:15377"/>
        <dbReference type="ChEBI" id="CHEBI:29985"/>
        <dbReference type="ChEBI" id="CHEBI:90779"/>
        <dbReference type="ChEBI" id="CHEBI:143103"/>
        <dbReference type="EC" id="3.4.19.13"/>
    </reaction>
</comment>
<feature type="binding site" evidence="2">
    <location>
        <position position="487"/>
    </location>
    <ligand>
        <name>L-glutamate</name>
        <dbReference type="ChEBI" id="CHEBI:29985"/>
    </ligand>
</feature>
<dbReference type="AlphaFoldDB" id="A0A6A6VRK6"/>
<dbReference type="Gene3D" id="1.10.246.130">
    <property type="match status" value="1"/>
</dbReference>
<feature type="signal peptide" evidence="4">
    <location>
        <begin position="1"/>
        <end position="18"/>
    </location>
</feature>
<dbReference type="GO" id="GO:0036374">
    <property type="term" value="F:glutathione hydrolase activity"/>
    <property type="evidence" value="ECO:0007669"/>
    <property type="project" value="UniProtKB-UniRule"/>
</dbReference>
<feature type="active site" description="Nucleophile" evidence="1">
    <location>
        <position position="394"/>
    </location>
</feature>
<comment type="pathway">
    <text evidence="3">Sulfur metabolism; glutathione metabolism.</text>
</comment>
<evidence type="ECO:0000313" key="5">
    <source>
        <dbReference type="EMBL" id="KAF2752833.1"/>
    </source>
</evidence>
<dbReference type="SUPFAM" id="SSF56235">
    <property type="entry name" value="N-terminal nucleophile aminohydrolases (Ntn hydrolases)"/>
    <property type="match status" value="1"/>
</dbReference>
<feature type="binding site" evidence="2">
    <location>
        <begin position="464"/>
        <end position="465"/>
    </location>
    <ligand>
        <name>L-glutamate</name>
        <dbReference type="ChEBI" id="CHEBI:29985"/>
    </ligand>
</feature>
<dbReference type="InterPro" id="IPR043137">
    <property type="entry name" value="GGT_ssub_C"/>
</dbReference>
<dbReference type="PRINTS" id="PR01210">
    <property type="entry name" value="GGTRANSPTASE"/>
</dbReference>
<dbReference type="Proteomes" id="UP000799437">
    <property type="component" value="Unassembled WGS sequence"/>
</dbReference>
<dbReference type="FunFam" id="3.60.20.40:FF:000008">
    <property type="entry name" value="Gamma-glutamyltranspeptidase (Eurofung)"/>
    <property type="match status" value="1"/>
</dbReference>
<accession>A0A6A6VRK6</accession>
<dbReference type="PANTHER" id="PTHR11686">
    <property type="entry name" value="GAMMA GLUTAMYL TRANSPEPTIDASE"/>
    <property type="match status" value="1"/>
</dbReference>
<evidence type="ECO:0000256" key="1">
    <source>
        <dbReference type="PIRSR" id="PIRSR600101-1"/>
    </source>
</evidence>
<dbReference type="GO" id="GO:0005886">
    <property type="term" value="C:plasma membrane"/>
    <property type="evidence" value="ECO:0007669"/>
    <property type="project" value="TreeGrafter"/>
</dbReference>
<dbReference type="RefSeq" id="XP_033595284.1">
    <property type="nucleotide sequence ID" value="XM_033747723.1"/>
</dbReference>
<dbReference type="NCBIfam" id="TIGR00066">
    <property type="entry name" value="g_glut_trans"/>
    <property type="match status" value="1"/>
</dbReference>
<dbReference type="InterPro" id="IPR043138">
    <property type="entry name" value="GGT_lsub"/>
</dbReference>
<gene>
    <name evidence="5" type="ORF">EJ05DRAFT_505658</name>
</gene>
<dbReference type="EC" id="2.3.2.2" evidence="3"/>
<evidence type="ECO:0000313" key="6">
    <source>
        <dbReference type="Proteomes" id="UP000799437"/>
    </source>
</evidence>
<evidence type="ECO:0000256" key="2">
    <source>
        <dbReference type="PIRSR" id="PIRSR600101-2"/>
    </source>
</evidence>
<keyword evidence="6" id="KW-1185">Reference proteome</keyword>
<comment type="function">
    <text evidence="3">Cleaves the gamma-glutamyl peptide bond of glutathione and glutathione conjugates.</text>
</comment>
<name>A0A6A6VRK6_9PEZI</name>
<evidence type="ECO:0000256" key="4">
    <source>
        <dbReference type="SAM" id="SignalP"/>
    </source>
</evidence>
<sequence length="584" mass="62678">MAPPRTLYVALLLSPVFANPTLYGQRSDYSPYYHGQAHESTIGAVSCESDICARIGTSFLKDGSNAADALVATVFCVGVVGMYHSGVGGGGFGLIRKPDSLCTSEKERFEFVDFRETAPAAAYEDMYKDNSNGSVYGGLASGVPGEVRGLQHIYENYGSGKFSWAELMAPAIAVARLGWRVNEDLISYMASAVASGSTGDFLVHNAEFAKDFAPNGTRLQLNQTITRARYANTLEKIANGGPNAFYEGELAEAMITTLQSCNGTMTLDDLKNYTVAVRNITQIDYRGYKVSSIGAPGGGPVALAALNILQQYEAVGEAGLNITTHRLDEAMKFAYGMRTELGDPLFLADMDEYVQDMISNDLALAVKGRISDSHTLNASAYDPKGLEILNTPGTSHINVADASGMAISLTTTINLLFGSQVVVPESGIIMNDEMNDFSIPNVTNAFGYIPSPANYVRPGKRPLSSMSPVIVEFPNGTLYLVVGAAGGSRITTATIQNIWNVLDRNMTTLQALKEPRLHDQLIPLTTSFEFTYSNDTVDYMREKGHNITFVAPGGSTAQALRRLGNGTFEAAGEPRQMNSGGFAV</sequence>
<evidence type="ECO:0000256" key="3">
    <source>
        <dbReference type="RuleBase" id="RU368068"/>
    </source>
</evidence>